<organism evidence="1 3">
    <name type="scientific">Didymodactylos carnosus</name>
    <dbReference type="NCBI Taxonomy" id="1234261"/>
    <lineage>
        <taxon>Eukaryota</taxon>
        <taxon>Metazoa</taxon>
        <taxon>Spiralia</taxon>
        <taxon>Gnathifera</taxon>
        <taxon>Rotifera</taxon>
        <taxon>Eurotatoria</taxon>
        <taxon>Bdelloidea</taxon>
        <taxon>Philodinida</taxon>
        <taxon>Philodinidae</taxon>
        <taxon>Didymodactylos</taxon>
    </lineage>
</organism>
<evidence type="ECO:0000313" key="2">
    <source>
        <dbReference type="EMBL" id="CAF4497846.1"/>
    </source>
</evidence>
<dbReference type="EMBL" id="CAJOBC010105488">
    <property type="protein sequence ID" value="CAF4497846.1"/>
    <property type="molecule type" value="Genomic_DNA"/>
</dbReference>
<reference evidence="1" key="1">
    <citation type="submission" date="2021-02" db="EMBL/GenBank/DDBJ databases">
        <authorList>
            <person name="Nowell W R."/>
        </authorList>
    </citation>
    <scope>NUCLEOTIDE SEQUENCE</scope>
</reference>
<accession>A0A816BRJ4</accession>
<keyword evidence="3" id="KW-1185">Reference proteome</keyword>
<dbReference type="Proteomes" id="UP000681722">
    <property type="component" value="Unassembled WGS sequence"/>
</dbReference>
<proteinExistence type="predicted"/>
<name>A0A816BRJ4_9BILA</name>
<dbReference type="EMBL" id="CAJNOQ010038653">
    <property type="protein sequence ID" value="CAF1613248.1"/>
    <property type="molecule type" value="Genomic_DNA"/>
</dbReference>
<dbReference type="Proteomes" id="UP000663829">
    <property type="component" value="Unassembled WGS sequence"/>
</dbReference>
<sequence length="93" mass="10675">MPTVACELNGKQHLMTDIIECVKATDYQLEQVIHRSKNLIQTYPSSSAYFAPCDIIAQEFYQRKYSDLRGIDDHVYSVTLSLHLDGAPIVNWR</sequence>
<comment type="caution">
    <text evidence="1">The sequence shown here is derived from an EMBL/GenBank/DDBJ whole genome shotgun (WGS) entry which is preliminary data.</text>
</comment>
<gene>
    <name evidence="1" type="ORF">GPM918_LOCUS43242</name>
    <name evidence="2" type="ORF">SRO942_LOCUS44676</name>
</gene>
<dbReference type="AlphaFoldDB" id="A0A816BRJ4"/>
<evidence type="ECO:0000313" key="1">
    <source>
        <dbReference type="EMBL" id="CAF1613248.1"/>
    </source>
</evidence>
<protein>
    <submittedName>
        <fullName evidence="1">Uncharacterized protein</fullName>
    </submittedName>
</protein>
<evidence type="ECO:0000313" key="3">
    <source>
        <dbReference type="Proteomes" id="UP000663829"/>
    </source>
</evidence>